<keyword evidence="1" id="KW-0472">Membrane</keyword>
<dbReference type="Proteomes" id="UP000187406">
    <property type="component" value="Unassembled WGS sequence"/>
</dbReference>
<feature type="transmembrane region" description="Helical" evidence="1">
    <location>
        <begin position="7"/>
        <end position="26"/>
    </location>
</feature>
<dbReference type="OrthoDB" id="1861824at2759"/>
<keyword evidence="3" id="KW-1185">Reference proteome</keyword>
<accession>A0A1Q3B6B9</accession>
<dbReference type="GO" id="GO:0048658">
    <property type="term" value="P:anther wall tapetum development"/>
    <property type="evidence" value="ECO:0007669"/>
    <property type="project" value="InterPro"/>
</dbReference>
<name>A0A1Q3B6B9_CEPFO</name>
<evidence type="ECO:0000256" key="1">
    <source>
        <dbReference type="SAM" id="Phobius"/>
    </source>
</evidence>
<dbReference type="AlphaFoldDB" id="A0A1Q3B6B9"/>
<organism evidence="2 3">
    <name type="scientific">Cephalotus follicularis</name>
    <name type="common">Albany pitcher plant</name>
    <dbReference type="NCBI Taxonomy" id="3775"/>
    <lineage>
        <taxon>Eukaryota</taxon>
        <taxon>Viridiplantae</taxon>
        <taxon>Streptophyta</taxon>
        <taxon>Embryophyta</taxon>
        <taxon>Tracheophyta</taxon>
        <taxon>Spermatophyta</taxon>
        <taxon>Magnoliopsida</taxon>
        <taxon>eudicotyledons</taxon>
        <taxon>Gunneridae</taxon>
        <taxon>Pentapetalae</taxon>
        <taxon>rosids</taxon>
        <taxon>fabids</taxon>
        <taxon>Oxalidales</taxon>
        <taxon>Cephalotaceae</taxon>
        <taxon>Cephalotus</taxon>
    </lineage>
</organism>
<dbReference type="STRING" id="3775.A0A1Q3B6B9"/>
<dbReference type="FunCoup" id="A0A1Q3B6B9">
    <property type="interactions" value="245"/>
</dbReference>
<evidence type="ECO:0000313" key="2">
    <source>
        <dbReference type="EMBL" id="GAV63571.1"/>
    </source>
</evidence>
<reference evidence="3" key="1">
    <citation type="submission" date="2016-04" db="EMBL/GenBank/DDBJ databases">
        <title>Cephalotus genome sequencing.</title>
        <authorList>
            <person name="Fukushima K."/>
            <person name="Hasebe M."/>
            <person name="Fang X."/>
        </authorList>
    </citation>
    <scope>NUCLEOTIDE SEQUENCE [LARGE SCALE GENOMIC DNA]</scope>
    <source>
        <strain evidence="3">cv. St1</strain>
    </source>
</reference>
<proteinExistence type="predicted"/>
<keyword evidence="1" id="KW-0812">Transmembrane</keyword>
<protein>
    <submittedName>
        <fullName evidence="2">Uncharacterized protein</fullName>
    </submittedName>
</protein>
<comment type="caution">
    <text evidence="2">The sequence shown here is derived from an EMBL/GenBank/DDBJ whole genome shotgun (WGS) entry which is preliminary data.</text>
</comment>
<feature type="transmembrane region" description="Helical" evidence="1">
    <location>
        <begin position="85"/>
        <end position="104"/>
    </location>
</feature>
<dbReference type="InParanoid" id="A0A1Q3B6B9"/>
<keyword evidence="1" id="KW-1133">Transmembrane helix</keyword>
<evidence type="ECO:0000313" key="3">
    <source>
        <dbReference type="Proteomes" id="UP000187406"/>
    </source>
</evidence>
<feature type="transmembrane region" description="Helical" evidence="1">
    <location>
        <begin position="32"/>
        <end position="49"/>
    </location>
</feature>
<dbReference type="GO" id="GO:0005789">
    <property type="term" value="C:endoplasmic reticulum membrane"/>
    <property type="evidence" value="ECO:0007669"/>
    <property type="project" value="InterPro"/>
</dbReference>
<dbReference type="InterPro" id="IPR039955">
    <property type="entry name" value="DTM1"/>
</dbReference>
<dbReference type="EMBL" id="BDDD01000311">
    <property type="protein sequence ID" value="GAV63571.1"/>
    <property type="molecule type" value="Genomic_DNA"/>
</dbReference>
<gene>
    <name evidence="2" type="ORF">CFOL_v3_07089</name>
</gene>
<dbReference type="PANTHER" id="PTHR38354">
    <property type="entry name" value="SIGNAL PEPTIDASE COMPLEX-LIKE PROTEIN DTM1"/>
    <property type="match status" value="1"/>
</dbReference>
<sequence>MANDSTIRSSVLWLAVILVAVGIWTRSWKKTMVTYALGMFGIGGVLLPDRDFFDRDFSRWPFPVTVEEKAALLAQRSASRRFRIYPMRVIAYTTIYSFALYKWWMFVTN</sequence>
<dbReference type="PANTHER" id="PTHR38354:SF2">
    <property type="entry name" value="SIGNAL PEPTIDASE COMPLEX-LIKE PROTEIN DTM1"/>
    <property type="match status" value="1"/>
</dbReference>